<evidence type="ECO:0000256" key="1">
    <source>
        <dbReference type="SAM" id="Phobius"/>
    </source>
</evidence>
<gene>
    <name evidence="2" type="ORF">SDC9_210959</name>
</gene>
<evidence type="ECO:0000313" key="2">
    <source>
        <dbReference type="EMBL" id="MPN63204.1"/>
    </source>
</evidence>
<keyword evidence="1" id="KW-0812">Transmembrane</keyword>
<name>A0A645JT41_9ZZZZ</name>
<accession>A0A645JT41</accession>
<organism evidence="2">
    <name type="scientific">bioreactor metagenome</name>
    <dbReference type="NCBI Taxonomy" id="1076179"/>
    <lineage>
        <taxon>unclassified sequences</taxon>
        <taxon>metagenomes</taxon>
        <taxon>ecological metagenomes</taxon>
    </lineage>
</organism>
<protein>
    <submittedName>
        <fullName evidence="2">Uncharacterized protein</fullName>
    </submittedName>
</protein>
<dbReference type="AlphaFoldDB" id="A0A645JT41"/>
<keyword evidence="1" id="KW-0472">Membrane</keyword>
<sequence length="94" mass="11233">MLYHCARERLQQDRWHIVEAEDECHECRAVRDFIHQPRDGDAVDRISEAVDHVCGDQFEIFFLRSERAVAGDFAFHFCFSFVWIVFCSRSNRSY</sequence>
<keyword evidence="1" id="KW-1133">Transmembrane helix</keyword>
<feature type="transmembrane region" description="Helical" evidence="1">
    <location>
        <begin position="68"/>
        <end position="86"/>
    </location>
</feature>
<proteinExistence type="predicted"/>
<reference evidence="2" key="1">
    <citation type="submission" date="2019-08" db="EMBL/GenBank/DDBJ databases">
        <authorList>
            <person name="Kucharzyk K."/>
            <person name="Murdoch R.W."/>
            <person name="Higgins S."/>
            <person name="Loffler F."/>
        </authorList>
    </citation>
    <scope>NUCLEOTIDE SEQUENCE</scope>
</reference>
<dbReference type="EMBL" id="VSSQ01142261">
    <property type="protein sequence ID" value="MPN63204.1"/>
    <property type="molecule type" value="Genomic_DNA"/>
</dbReference>
<comment type="caution">
    <text evidence="2">The sequence shown here is derived from an EMBL/GenBank/DDBJ whole genome shotgun (WGS) entry which is preliminary data.</text>
</comment>